<gene>
    <name evidence="5" type="ORF">Vgi01_53630</name>
</gene>
<comment type="similarity">
    <text evidence="2">Belongs to the flavin monoamine oxidase family.</text>
</comment>
<dbReference type="Gene3D" id="3.50.50.60">
    <property type="entry name" value="FAD/NAD(P)-binding domain"/>
    <property type="match status" value="1"/>
</dbReference>
<dbReference type="PRINTS" id="PR00757">
    <property type="entry name" value="AMINEOXDASEF"/>
</dbReference>
<comment type="caution">
    <text evidence="5">The sequence shown here is derived from an EMBL/GenBank/DDBJ whole genome shotgun (WGS) entry which is preliminary data.</text>
</comment>
<dbReference type="InterPro" id="IPR002937">
    <property type="entry name" value="Amino_oxidase"/>
</dbReference>
<proteinExistence type="inferred from homology"/>
<dbReference type="InterPro" id="IPR001613">
    <property type="entry name" value="Flavin_amine_oxidase"/>
</dbReference>
<dbReference type="Pfam" id="PF01593">
    <property type="entry name" value="Amino_oxidase"/>
    <property type="match status" value="1"/>
</dbReference>
<protein>
    <submittedName>
        <fullName evidence="5">Monoamine oxidase</fullName>
    </submittedName>
</protein>
<dbReference type="Gene3D" id="3.90.660.10">
    <property type="match status" value="1"/>
</dbReference>
<dbReference type="PANTHER" id="PTHR43563">
    <property type="entry name" value="AMINE OXIDASE"/>
    <property type="match status" value="1"/>
</dbReference>
<dbReference type="PANTHER" id="PTHR43563:SF1">
    <property type="entry name" value="AMINE OXIDASE [FLAVIN-CONTAINING] B"/>
    <property type="match status" value="1"/>
</dbReference>
<evidence type="ECO:0000256" key="3">
    <source>
        <dbReference type="ARBA" id="ARBA00023002"/>
    </source>
</evidence>
<dbReference type="Gene3D" id="1.10.405.10">
    <property type="entry name" value="Guanine Nucleotide Dissociation Inhibitor, domain 1"/>
    <property type="match status" value="1"/>
</dbReference>
<dbReference type="InterPro" id="IPR036188">
    <property type="entry name" value="FAD/NAD-bd_sf"/>
</dbReference>
<dbReference type="InterPro" id="IPR006311">
    <property type="entry name" value="TAT_signal"/>
</dbReference>
<evidence type="ECO:0000313" key="6">
    <source>
        <dbReference type="Proteomes" id="UP000647860"/>
    </source>
</evidence>
<dbReference type="Proteomes" id="UP000647860">
    <property type="component" value="Unassembled WGS sequence"/>
</dbReference>
<accession>A0ABQ4IL95</accession>
<organism evidence="5 6">
    <name type="scientific">Micromonospora gifhornensis</name>
    <dbReference type="NCBI Taxonomy" id="84594"/>
    <lineage>
        <taxon>Bacteria</taxon>
        <taxon>Bacillati</taxon>
        <taxon>Actinomycetota</taxon>
        <taxon>Actinomycetes</taxon>
        <taxon>Micromonosporales</taxon>
        <taxon>Micromonosporaceae</taxon>
        <taxon>Micromonospora</taxon>
    </lineage>
</organism>
<dbReference type="PROSITE" id="PS51318">
    <property type="entry name" value="TAT"/>
    <property type="match status" value="1"/>
</dbReference>
<sequence length="469" mass="51038">MSNTTLSGLPLTRRGVLTAVTAAAAAHTILRPSQASATRRRHAYDVIVVGAGFAGITAARDLRRKGLRVLILEARNRIGGRTWTSTFQGEQVEMGGVWVDPMQTHVWQEIEDQGIGLVADPEADRALFPTATGFGYFSPEEAFGRQGELLTQFCEQAPQVFSDPTDPMAQADVLRLVDSYSIRDRLNAMGLSTLDEKWLSGATGGLGGGSDRGAYTQFLHWWALCNYNAEQYYGINTFRPAGGMTGLAQAILNEAAADLRLNSPVRSITDNGREVTVRTRAGMSYTASSVVVAVPVNVWNTIDFAPGLSLQRRRASSETFGVPGAQKFWLRLRTSLGNTYVHTPDGYPVDTLVPIKQLADSQLMVGFSNDRRLNVNNVAQVERAVRLVVPDARVLAVKGQNWGADPYARGGWSFRRPGQLTGLLDAIQRPQGRISFATSDIASGWSGYVEGAIESGLRAAEQVTHYAFR</sequence>
<dbReference type="EMBL" id="BOPA01000047">
    <property type="protein sequence ID" value="GIJ18679.1"/>
    <property type="molecule type" value="Genomic_DNA"/>
</dbReference>
<evidence type="ECO:0000259" key="4">
    <source>
        <dbReference type="Pfam" id="PF01593"/>
    </source>
</evidence>
<feature type="domain" description="Amine oxidase" evidence="4">
    <location>
        <begin position="53"/>
        <end position="463"/>
    </location>
</feature>
<comment type="cofactor">
    <cofactor evidence="1">
        <name>FAD</name>
        <dbReference type="ChEBI" id="CHEBI:57692"/>
    </cofactor>
</comment>
<reference evidence="5 6" key="1">
    <citation type="submission" date="2021-01" db="EMBL/GenBank/DDBJ databases">
        <title>Whole genome shotgun sequence of Verrucosispora gifhornensis NBRC 16317.</title>
        <authorList>
            <person name="Komaki H."/>
            <person name="Tamura T."/>
        </authorList>
    </citation>
    <scope>NUCLEOTIDE SEQUENCE [LARGE SCALE GENOMIC DNA]</scope>
    <source>
        <strain evidence="5 6">NBRC 16317</strain>
    </source>
</reference>
<keyword evidence="3" id="KW-0560">Oxidoreductase</keyword>
<evidence type="ECO:0000256" key="2">
    <source>
        <dbReference type="ARBA" id="ARBA00005995"/>
    </source>
</evidence>
<name>A0ABQ4IL95_9ACTN</name>
<dbReference type="RefSeq" id="WP_102656262.1">
    <property type="nucleotide sequence ID" value="NZ_BAAAGZ010000022.1"/>
</dbReference>
<dbReference type="SUPFAM" id="SSF51905">
    <property type="entry name" value="FAD/NAD(P)-binding domain"/>
    <property type="match status" value="1"/>
</dbReference>
<dbReference type="InterPro" id="IPR050703">
    <property type="entry name" value="Flavin_MAO"/>
</dbReference>
<evidence type="ECO:0000313" key="5">
    <source>
        <dbReference type="EMBL" id="GIJ18679.1"/>
    </source>
</evidence>
<evidence type="ECO:0000256" key="1">
    <source>
        <dbReference type="ARBA" id="ARBA00001974"/>
    </source>
</evidence>
<keyword evidence="6" id="KW-1185">Reference proteome</keyword>